<dbReference type="KEGG" id="sniv:SFSGTM_11180"/>
<feature type="transmembrane region" description="Helical" evidence="3">
    <location>
        <begin position="21"/>
        <end position="40"/>
    </location>
</feature>
<dbReference type="InterPro" id="IPR058634">
    <property type="entry name" value="AaeA-lik-b-barrel"/>
</dbReference>
<dbReference type="InterPro" id="IPR050739">
    <property type="entry name" value="MFP"/>
</dbReference>
<keyword evidence="2" id="KW-0175">Coiled coil</keyword>
<feature type="domain" description="Multidrug export protein EmrA/FarA alpha-helical hairpin" evidence="4">
    <location>
        <begin position="90"/>
        <end position="212"/>
    </location>
</feature>
<keyword evidence="3" id="KW-0472">Membrane</keyword>
<dbReference type="Proteomes" id="UP000463939">
    <property type="component" value="Chromosome"/>
</dbReference>
<dbReference type="Gene3D" id="1.10.287.470">
    <property type="entry name" value="Helix hairpin bin"/>
    <property type="match status" value="1"/>
</dbReference>
<dbReference type="EMBL" id="AP021881">
    <property type="protein sequence ID" value="BBP00410.1"/>
    <property type="molecule type" value="Genomic_DNA"/>
</dbReference>
<evidence type="ECO:0000256" key="1">
    <source>
        <dbReference type="ARBA" id="ARBA00004196"/>
    </source>
</evidence>
<dbReference type="SUPFAM" id="SSF111369">
    <property type="entry name" value="HlyD-like secretion proteins"/>
    <property type="match status" value="2"/>
</dbReference>
<evidence type="ECO:0000256" key="2">
    <source>
        <dbReference type="SAM" id="Coils"/>
    </source>
</evidence>
<reference evidence="7" key="1">
    <citation type="submission" date="2019-11" db="EMBL/GenBank/DDBJ databases">
        <title>Isolation and characterization of a novel species in the genus Sulfuriferula.</title>
        <authorList>
            <person name="Mochizuki J."/>
            <person name="Kojima H."/>
            <person name="Fukui M."/>
        </authorList>
    </citation>
    <scope>NUCLEOTIDE SEQUENCE [LARGE SCALE GENOMIC DNA]</scope>
    <source>
        <strain evidence="7">SGTM</strain>
    </source>
</reference>
<name>A0A809SH16_9PROT</name>
<keyword evidence="3" id="KW-0812">Transmembrane</keyword>
<evidence type="ECO:0000256" key="3">
    <source>
        <dbReference type="SAM" id="Phobius"/>
    </source>
</evidence>
<dbReference type="GO" id="GO:0030313">
    <property type="term" value="C:cell envelope"/>
    <property type="evidence" value="ECO:0007669"/>
    <property type="project" value="UniProtKB-SubCell"/>
</dbReference>
<keyword evidence="7" id="KW-1185">Reference proteome</keyword>
<dbReference type="InterPro" id="IPR058633">
    <property type="entry name" value="EmrA/FarA_HH"/>
</dbReference>
<dbReference type="Gene3D" id="2.40.30.170">
    <property type="match status" value="1"/>
</dbReference>
<evidence type="ECO:0000313" key="6">
    <source>
        <dbReference type="EMBL" id="BBP00410.1"/>
    </source>
</evidence>
<dbReference type="AlphaFoldDB" id="A0A809SH16"/>
<feature type="domain" description="p-hydroxybenzoic acid efflux pump subunit AaeA-like beta-barrel" evidence="5">
    <location>
        <begin position="251"/>
        <end position="341"/>
    </location>
</feature>
<dbReference type="Gene3D" id="2.40.50.100">
    <property type="match status" value="1"/>
</dbReference>
<evidence type="ECO:0000313" key="7">
    <source>
        <dbReference type="Proteomes" id="UP000463939"/>
    </source>
</evidence>
<keyword evidence="3" id="KW-1133">Transmembrane helix</keyword>
<accession>A0A809SH16</accession>
<gene>
    <name evidence="6" type="ORF">SFSGTM_11180</name>
</gene>
<proteinExistence type="predicted"/>
<dbReference type="GO" id="GO:0055085">
    <property type="term" value="P:transmembrane transport"/>
    <property type="evidence" value="ECO:0007669"/>
    <property type="project" value="InterPro"/>
</dbReference>
<dbReference type="PANTHER" id="PTHR30386:SF19">
    <property type="entry name" value="MULTIDRUG EXPORT PROTEIN EMRA-RELATED"/>
    <property type="match status" value="1"/>
</dbReference>
<organism evidence="6 7">
    <name type="scientific">Sulfuriferula nivalis</name>
    <dbReference type="NCBI Taxonomy" id="2675298"/>
    <lineage>
        <taxon>Bacteria</taxon>
        <taxon>Pseudomonadati</taxon>
        <taxon>Pseudomonadota</taxon>
        <taxon>Betaproteobacteria</taxon>
        <taxon>Nitrosomonadales</taxon>
        <taxon>Sulfuricellaceae</taxon>
        <taxon>Sulfuriferula</taxon>
    </lineage>
</organism>
<comment type="subcellular location">
    <subcellularLocation>
        <location evidence="1">Cell envelope</location>
    </subcellularLocation>
</comment>
<dbReference type="Pfam" id="PF25963">
    <property type="entry name" value="Beta-barrel_AAEA"/>
    <property type="match status" value="1"/>
</dbReference>
<dbReference type="PANTHER" id="PTHR30386">
    <property type="entry name" value="MEMBRANE FUSION SUBUNIT OF EMRAB-TOLC MULTIDRUG EFFLUX PUMP"/>
    <property type="match status" value="1"/>
</dbReference>
<evidence type="ECO:0000259" key="4">
    <source>
        <dbReference type="Pfam" id="PF25885"/>
    </source>
</evidence>
<dbReference type="Pfam" id="PF25885">
    <property type="entry name" value="HH_EMRA"/>
    <property type="match status" value="1"/>
</dbReference>
<protein>
    <submittedName>
        <fullName evidence="6">Hemolysin D</fullName>
    </submittedName>
</protein>
<feature type="coiled-coil region" evidence="2">
    <location>
        <begin position="88"/>
        <end position="115"/>
    </location>
</feature>
<evidence type="ECO:0000259" key="5">
    <source>
        <dbReference type="Pfam" id="PF25963"/>
    </source>
</evidence>
<sequence length="351" mass="38393">MVYSTGTHMNNPAPNKLRRPLFIAGGILFLTLAVIFYFTGGRIVSTDNAYVQAAHVDISANIAGRVTQVFVKENQQVHQGDPLFALDNRDYLIAIQDANAKLANARLQTAALQATYTQRQADTQAAVATLRYQTRELDRQKILAGKGISSQEQLEMAQHAVDDATQKLNATRQEQNNIHALLGNAVTTDINAHPDVQQAQAVLERAQLNLSYTIIKAPMDGIVSKVDQLQPGKYINAATPVFSLISSKIIWIEANFKETQLTNMHPGQKVTIDVDAYPDHSFHGSVTSLSSGTGASFALLPPENATGNWVKVVQRLPVRISIDDLDPKRPLRSGLSAIVDVDTQHSRLQAL</sequence>